<keyword evidence="1" id="KW-0863">Zinc-finger</keyword>
<dbReference type="CDD" id="cd00303">
    <property type="entry name" value="retropepsin_like"/>
    <property type="match status" value="1"/>
</dbReference>
<dbReference type="GO" id="GO:0008233">
    <property type="term" value="F:peptidase activity"/>
    <property type="evidence" value="ECO:0007669"/>
    <property type="project" value="UniProtKB-KW"/>
</dbReference>
<dbReference type="PANTHER" id="PTHR15503">
    <property type="entry name" value="LDOC1 RELATED"/>
    <property type="match status" value="1"/>
</dbReference>
<proteinExistence type="predicted"/>
<dbReference type="GO" id="GO:0008270">
    <property type="term" value="F:zinc ion binding"/>
    <property type="evidence" value="ECO:0007669"/>
    <property type="project" value="UniProtKB-KW"/>
</dbReference>
<dbReference type="InterPro" id="IPR043502">
    <property type="entry name" value="DNA/RNA_pol_sf"/>
</dbReference>
<dbReference type="AlphaFoldDB" id="A0A5B6UYK0"/>
<keyword evidence="4" id="KW-0645">Protease</keyword>
<dbReference type="GO" id="GO:0003676">
    <property type="term" value="F:nucleic acid binding"/>
    <property type="evidence" value="ECO:0007669"/>
    <property type="project" value="InterPro"/>
</dbReference>
<evidence type="ECO:0000256" key="2">
    <source>
        <dbReference type="SAM" id="MobiDB-lite"/>
    </source>
</evidence>
<dbReference type="InterPro" id="IPR021109">
    <property type="entry name" value="Peptidase_aspartic_dom_sf"/>
</dbReference>
<protein>
    <submittedName>
        <fullName evidence="4">Gag protease polyprotein-like protein</fullName>
    </submittedName>
</protein>
<name>A0A5B6UYK0_9ROSI</name>
<dbReference type="Pfam" id="PF08284">
    <property type="entry name" value="RVP_2"/>
    <property type="match status" value="1"/>
</dbReference>
<keyword evidence="1" id="KW-0862">Zinc</keyword>
<evidence type="ECO:0000256" key="1">
    <source>
        <dbReference type="PROSITE-ProRule" id="PRU00047"/>
    </source>
</evidence>
<accession>A0A5B6UYK0</accession>
<dbReference type="OrthoDB" id="10500204at2759"/>
<evidence type="ECO:0000313" key="4">
    <source>
        <dbReference type="EMBL" id="KAA3461472.1"/>
    </source>
</evidence>
<dbReference type="InterPro" id="IPR032567">
    <property type="entry name" value="RTL1-rel"/>
</dbReference>
<dbReference type="Gene3D" id="2.40.70.10">
    <property type="entry name" value="Acid Proteases"/>
    <property type="match status" value="1"/>
</dbReference>
<dbReference type="PROSITE" id="PS50158">
    <property type="entry name" value="ZF_CCHC"/>
    <property type="match status" value="1"/>
</dbReference>
<reference evidence="5" key="1">
    <citation type="journal article" date="2019" name="Plant Biotechnol. J.">
        <title>Genome sequencing of the Australian wild diploid species Gossypium australe highlights disease resistance and delayed gland morphogenesis.</title>
        <authorList>
            <person name="Cai Y."/>
            <person name="Cai X."/>
            <person name="Wang Q."/>
            <person name="Wang P."/>
            <person name="Zhang Y."/>
            <person name="Cai C."/>
            <person name="Xu Y."/>
            <person name="Wang K."/>
            <person name="Zhou Z."/>
            <person name="Wang C."/>
            <person name="Geng S."/>
            <person name="Li B."/>
            <person name="Dong Q."/>
            <person name="Hou Y."/>
            <person name="Wang H."/>
            <person name="Ai P."/>
            <person name="Liu Z."/>
            <person name="Yi F."/>
            <person name="Sun M."/>
            <person name="An G."/>
            <person name="Cheng J."/>
            <person name="Zhang Y."/>
            <person name="Shi Q."/>
            <person name="Xie Y."/>
            <person name="Shi X."/>
            <person name="Chang Y."/>
            <person name="Huang F."/>
            <person name="Chen Y."/>
            <person name="Hong S."/>
            <person name="Mi L."/>
            <person name="Sun Q."/>
            <person name="Zhang L."/>
            <person name="Zhou B."/>
            <person name="Peng R."/>
            <person name="Zhang X."/>
            <person name="Liu F."/>
        </authorList>
    </citation>
    <scope>NUCLEOTIDE SEQUENCE [LARGE SCALE GENOMIC DNA]</scope>
    <source>
        <strain evidence="5">cv. PA1801</strain>
    </source>
</reference>
<gene>
    <name evidence="4" type="ORF">EPI10_028039</name>
</gene>
<evidence type="ECO:0000259" key="3">
    <source>
        <dbReference type="PROSITE" id="PS50158"/>
    </source>
</evidence>
<feature type="compositionally biased region" description="Polar residues" evidence="2">
    <location>
        <begin position="119"/>
        <end position="130"/>
    </location>
</feature>
<dbReference type="EMBL" id="SMMG02000009">
    <property type="protein sequence ID" value="KAA3461472.1"/>
    <property type="molecule type" value="Genomic_DNA"/>
</dbReference>
<feature type="domain" description="CCHC-type" evidence="3">
    <location>
        <begin position="170"/>
        <end position="184"/>
    </location>
</feature>
<dbReference type="GO" id="GO:0006508">
    <property type="term" value="P:proteolysis"/>
    <property type="evidence" value="ECO:0007669"/>
    <property type="project" value="UniProtKB-KW"/>
</dbReference>
<dbReference type="Proteomes" id="UP000325315">
    <property type="component" value="Unassembled WGS sequence"/>
</dbReference>
<feature type="region of interest" description="Disordered" evidence="2">
    <location>
        <begin position="98"/>
        <end position="142"/>
    </location>
</feature>
<keyword evidence="1" id="KW-0479">Metal-binding</keyword>
<feature type="compositionally biased region" description="Basic and acidic residues" evidence="2">
    <location>
        <begin position="98"/>
        <end position="118"/>
    </location>
</feature>
<comment type="caution">
    <text evidence="4">The sequence shown here is derived from an EMBL/GenBank/DDBJ whole genome shotgun (WGS) entry which is preliminary data.</text>
</comment>
<sequence length="477" mass="54486">MRSNGAELFRGVTRVAPTVVEYWLKATERIINDLDCTLERALNMSNYHGIIFEMPFKGERSVAEYEAKFLQLSRYARGLGERVFAALVDKAKIAEEVKRTEGKRRDREKSQNKNKRDSGPSSTFQRSTKQARFDRPPQTEPVARVESTVPACRYCNRRHSSECWRRIGACFRCGVVGHKIIECPLMVELRQALIQGLVSNLLGVVVRFGMVMVADVVKEHQAEVQDKLKLDNQLWFMRRHHEDRDAADVIVGTFIIHSLSYFALIDCRSMHYYVSNGVVGNLGIVAEDTSRELSVISPLGQFVQVSKVYRRCRIEVHGFMFPVDSMELPFGGFDLILGTDWLVEHWVGLEYKSKRVTFKNGDNLEVVMLGERQVYFSNVIPALVAEKLVRKGCYAYLAYVCDTSSVGSTIEEIHTVKDFPEVFPEELSGLPLDREVEFRIKLFLGTAPVSIVPYRMAPKELKKLKLQLQELLDRGFI</sequence>
<dbReference type="PANTHER" id="PTHR15503:SF45">
    <property type="entry name" value="RNA-DIRECTED DNA POLYMERASE HOMOLOG"/>
    <property type="match status" value="1"/>
</dbReference>
<dbReference type="SUPFAM" id="SSF56672">
    <property type="entry name" value="DNA/RNA polymerases"/>
    <property type="match status" value="1"/>
</dbReference>
<organism evidence="4 5">
    <name type="scientific">Gossypium australe</name>
    <dbReference type="NCBI Taxonomy" id="47621"/>
    <lineage>
        <taxon>Eukaryota</taxon>
        <taxon>Viridiplantae</taxon>
        <taxon>Streptophyta</taxon>
        <taxon>Embryophyta</taxon>
        <taxon>Tracheophyta</taxon>
        <taxon>Spermatophyta</taxon>
        <taxon>Magnoliopsida</taxon>
        <taxon>eudicotyledons</taxon>
        <taxon>Gunneridae</taxon>
        <taxon>Pentapetalae</taxon>
        <taxon>rosids</taxon>
        <taxon>malvids</taxon>
        <taxon>Malvales</taxon>
        <taxon>Malvaceae</taxon>
        <taxon>Malvoideae</taxon>
        <taxon>Gossypium</taxon>
    </lineage>
</organism>
<dbReference type="InterPro" id="IPR001878">
    <property type="entry name" value="Znf_CCHC"/>
</dbReference>
<evidence type="ECO:0000313" key="5">
    <source>
        <dbReference type="Proteomes" id="UP000325315"/>
    </source>
</evidence>
<keyword evidence="4" id="KW-0378">Hydrolase</keyword>
<dbReference type="Gene3D" id="3.10.10.10">
    <property type="entry name" value="HIV Type 1 Reverse Transcriptase, subunit A, domain 1"/>
    <property type="match status" value="1"/>
</dbReference>
<keyword evidence="5" id="KW-1185">Reference proteome</keyword>